<dbReference type="Proteomes" id="UP000316905">
    <property type="component" value="Unassembled WGS sequence"/>
</dbReference>
<dbReference type="RefSeq" id="WP_145145542.1">
    <property type="nucleotide sequence ID" value="NZ_VLKY01000021.1"/>
</dbReference>
<dbReference type="EMBL" id="VLKY01000021">
    <property type="protein sequence ID" value="TWI48057.1"/>
    <property type="molecule type" value="Genomic_DNA"/>
</dbReference>
<comment type="caution">
    <text evidence="1">The sequence shown here is derived from an EMBL/GenBank/DDBJ whole genome shotgun (WGS) entry which is preliminary data.</text>
</comment>
<sequence>MRLNDLKSARTAWHQAYYNESHSTTAHTETVATLGMVFGGGWTEKKFREIGPDGKQITFSQWVWVDKPMDTRVAKRKSTGVAIEGALRGRIQSAIGTLPAHLRAFGSFMYNPVSYDDTDIAEAASEVVFRLAYMKGERMYAKKMEKARYVAAGVLRRYRQRHQGGQSEGVDQIGTYHSLDKPEFFRSWVLDEYGVKLDPRNWDREWEGFIQACFDVCNDLDKDALSPVARCIGLIKEAA</sequence>
<reference evidence="1 2" key="1">
    <citation type="journal article" date="2015" name="Stand. Genomic Sci.">
        <title>Genomic Encyclopedia of Bacterial and Archaeal Type Strains, Phase III: the genomes of soil and plant-associated and newly described type strains.</title>
        <authorList>
            <person name="Whitman W.B."/>
            <person name="Woyke T."/>
            <person name="Klenk H.P."/>
            <person name="Zhou Y."/>
            <person name="Lilburn T.G."/>
            <person name="Beck B.J."/>
            <person name="De Vos P."/>
            <person name="Vandamme P."/>
            <person name="Eisen J.A."/>
            <person name="Garrity G."/>
            <person name="Hugenholtz P."/>
            <person name="Kyrpides N.C."/>
        </authorList>
    </citation>
    <scope>NUCLEOTIDE SEQUENCE [LARGE SCALE GENOMIC DNA]</scope>
    <source>
        <strain evidence="1 2">CGMCC 1.6858</strain>
    </source>
</reference>
<protein>
    <submittedName>
        <fullName evidence="1">Uncharacterized protein</fullName>
    </submittedName>
</protein>
<evidence type="ECO:0000313" key="2">
    <source>
        <dbReference type="Proteomes" id="UP000316905"/>
    </source>
</evidence>
<accession>A0A562PUD3</accession>
<keyword evidence="2" id="KW-1185">Reference proteome</keyword>
<organism evidence="1 2">
    <name type="scientific">Pseudomonas duriflava</name>
    <dbReference type="NCBI Taxonomy" id="459528"/>
    <lineage>
        <taxon>Bacteria</taxon>
        <taxon>Pseudomonadati</taxon>
        <taxon>Pseudomonadota</taxon>
        <taxon>Gammaproteobacteria</taxon>
        <taxon>Pseudomonadales</taxon>
        <taxon>Pseudomonadaceae</taxon>
        <taxon>Pseudomonas</taxon>
    </lineage>
</organism>
<dbReference type="OrthoDB" id="6165466at2"/>
<name>A0A562PUD3_9PSED</name>
<gene>
    <name evidence="1" type="ORF">IQ22_04250</name>
</gene>
<evidence type="ECO:0000313" key="1">
    <source>
        <dbReference type="EMBL" id="TWI48057.1"/>
    </source>
</evidence>
<proteinExistence type="predicted"/>
<dbReference type="AlphaFoldDB" id="A0A562PUD3"/>